<dbReference type="InterPro" id="IPR009057">
    <property type="entry name" value="Homeodomain-like_sf"/>
</dbReference>
<accession>A0A4Q0YUM0</accession>
<dbReference type="OrthoDB" id="63332at2"/>
<dbReference type="GO" id="GO:0000976">
    <property type="term" value="F:transcription cis-regulatory region binding"/>
    <property type="evidence" value="ECO:0007669"/>
    <property type="project" value="TreeGrafter"/>
</dbReference>
<proteinExistence type="predicted"/>
<keyword evidence="1" id="KW-0805">Transcription regulation</keyword>
<keyword evidence="3" id="KW-0804">Transcription</keyword>
<dbReference type="PANTHER" id="PTHR30055:SF234">
    <property type="entry name" value="HTH-TYPE TRANSCRIPTIONAL REGULATOR BETI"/>
    <property type="match status" value="1"/>
</dbReference>
<dbReference type="AlphaFoldDB" id="A0A4Q0YUM0"/>
<dbReference type="Gene3D" id="1.10.357.10">
    <property type="entry name" value="Tetracycline Repressor, domain 2"/>
    <property type="match status" value="1"/>
</dbReference>
<dbReference type="Gene3D" id="1.10.10.60">
    <property type="entry name" value="Homeodomain-like"/>
    <property type="match status" value="1"/>
</dbReference>
<evidence type="ECO:0000256" key="1">
    <source>
        <dbReference type="ARBA" id="ARBA00023015"/>
    </source>
</evidence>
<dbReference type="PRINTS" id="PR00455">
    <property type="entry name" value="HTHTETR"/>
</dbReference>
<comment type="caution">
    <text evidence="6">The sequence shown here is derived from an EMBL/GenBank/DDBJ whole genome shotgun (WGS) entry which is preliminary data.</text>
</comment>
<evidence type="ECO:0000313" key="7">
    <source>
        <dbReference type="Proteomes" id="UP000290287"/>
    </source>
</evidence>
<reference evidence="6 7" key="1">
    <citation type="submission" date="2017-10" db="EMBL/GenBank/DDBJ databases">
        <title>Nyctiphanis sp. nov., isolated from the stomach of the euphausiid Nyctiphanes simplex (Hansen, 1911) in the Gulf of California.</title>
        <authorList>
            <person name="Gomez-Gil B."/>
            <person name="Aguilar-Mendez M."/>
            <person name="Lopez-Cortes A."/>
            <person name="Gomez-Gutierrez J."/>
            <person name="Roque A."/>
            <person name="Lang E."/>
            <person name="Gonzalez-Castillo A."/>
        </authorList>
    </citation>
    <scope>NUCLEOTIDE SEQUENCE [LARGE SCALE GENOMIC DNA]</scope>
    <source>
        <strain evidence="6 7">CAIM 600</strain>
    </source>
</reference>
<evidence type="ECO:0000256" key="2">
    <source>
        <dbReference type="ARBA" id="ARBA00023125"/>
    </source>
</evidence>
<dbReference type="InterPro" id="IPR001647">
    <property type="entry name" value="HTH_TetR"/>
</dbReference>
<evidence type="ECO:0000313" key="6">
    <source>
        <dbReference type="EMBL" id="RXJ74970.1"/>
    </source>
</evidence>
<name>A0A4Q0YUM0_9GAMM</name>
<evidence type="ECO:0000259" key="5">
    <source>
        <dbReference type="PROSITE" id="PS50977"/>
    </source>
</evidence>
<keyword evidence="2 4" id="KW-0238">DNA-binding</keyword>
<gene>
    <name evidence="6" type="ORF">CS022_01100</name>
</gene>
<feature type="domain" description="HTH tetR-type" evidence="5">
    <location>
        <begin position="22"/>
        <end position="82"/>
    </location>
</feature>
<protein>
    <submittedName>
        <fullName evidence="6">TetR family transcriptional regulator</fullName>
    </submittedName>
</protein>
<sequence length="258" mass="27974">MVSGSLSATKPSGLTRKQQALLDREQELIAIAFEVVKREGFTGLTMDKVAAASSYSKGTVYNHFTSKEDLIAALATKALSQEIAMFKRASAFKGNNREKLLAVHVAYALFCCLEPALSNCVLSCRTPAVTEKSSEKRLAAMNSLEAELLSLGDQIMELGAARGEVDMSGSIPATSIVFANWAMGFGANALFNSASESGAVVRVQETCENPILDCINLLLDGVGWKPLSTEFNYQETWQRVLDEIFPEEAAFIRQSKSL</sequence>
<dbReference type="PROSITE" id="PS50977">
    <property type="entry name" value="HTH_TETR_2"/>
    <property type="match status" value="1"/>
</dbReference>
<evidence type="ECO:0000256" key="4">
    <source>
        <dbReference type="PROSITE-ProRule" id="PRU00335"/>
    </source>
</evidence>
<dbReference type="EMBL" id="PEIB01000001">
    <property type="protein sequence ID" value="RXJ74970.1"/>
    <property type="molecule type" value="Genomic_DNA"/>
</dbReference>
<dbReference type="GO" id="GO:0003700">
    <property type="term" value="F:DNA-binding transcription factor activity"/>
    <property type="evidence" value="ECO:0007669"/>
    <property type="project" value="TreeGrafter"/>
</dbReference>
<organism evidence="6 7">
    <name type="scientific">Veronia nyctiphanis</name>
    <dbReference type="NCBI Taxonomy" id="1278244"/>
    <lineage>
        <taxon>Bacteria</taxon>
        <taxon>Pseudomonadati</taxon>
        <taxon>Pseudomonadota</taxon>
        <taxon>Gammaproteobacteria</taxon>
        <taxon>Vibrionales</taxon>
        <taxon>Vibrionaceae</taxon>
        <taxon>Veronia</taxon>
    </lineage>
</organism>
<dbReference type="Proteomes" id="UP000290287">
    <property type="component" value="Unassembled WGS sequence"/>
</dbReference>
<dbReference type="PANTHER" id="PTHR30055">
    <property type="entry name" value="HTH-TYPE TRANSCRIPTIONAL REGULATOR RUTR"/>
    <property type="match status" value="1"/>
</dbReference>
<feature type="DNA-binding region" description="H-T-H motif" evidence="4">
    <location>
        <begin position="45"/>
        <end position="64"/>
    </location>
</feature>
<keyword evidence="7" id="KW-1185">Reference proteome</keyword>
<dbReference type="InterPro" id="IPR050109">
    <property type="entry name" value="HTH-type_TetR-like_transc_reg"/>
</dbReference>
<dbReference type="Pfam" id="PF00440">
    <property type="entry name" value="TetR_N"/>
    <property type="match status" value="1"/>
</dbReference>
<dbReference type="SUPFAM" id="SSF46689">
    <property type="entry name" value="Homeodomain-like"/>
    <property type="match status" value="1"/>
</dbReference>
<evidence type="ECO:0000256" key="3">
    <source>
        <dbReference type="ARBA" id="ARBA00023163"/>
    </source>
</evidence>